<dbReference type="SUPFAM" id="SSF52047">
    <property type="entry name" value="RNI-like"/>
    <property type="match status" value="1"/>
</dbReference>
<evidence type="ECO:0000256" key="3">
    <source>
        <dbReference type="ARBA" id="ARBA00023054"/>
    </source>
</evidence>
<sequence length="672" mass="77657">MMESFRHIYVRLCKDHHIDPQDCVLEKLKSLEVGSKSKAVLDLSTNSLTPKTCCVLGKALASDRTFVEIKFADCMLAEDAIKGLAQGLAYNTFCKKLDLKGNNIHAAGTEAIGKMLRQNKSLVSLCLEWNGMGMLDNSFAVFCEGLGSNTALRALDLRNNQISHDSVSELAAALKRNVHLRALDLRWNNCGLLGGRALLEMLQSNKTISRLELAGNNVPTDISKSIETAVQNNADRQVIIDENLKRTQTMSQHIRELELDKKLQVNELLTSLDNQQEIHRKSHRFSTEKIGNLQLALEERKGAFNSLAAKLSMAETELALSEQKVNEYNSSLNRLKVEMQELAANHVTEMRKEKEDRANEELKYLKEISETQDKNMQLQNKVEDLERKCRQQQEQIYDLKEQVTHLQSELTMKGSQYEERITQEKLRQKEAMRDFEQYKQKEMIHMKQESEDMEKILRDRISKLESQRLDMEEEISRLKSTNVSDKLNAEEQLQTLKHRLKSEEEQRHVQLEEKIRVLQTSRDELQSLTNQQVATISQLQHKNSNLQMEVDNLRRQMEELNQELAQKNNYTMAEVGKVKAELNKLQNKLDQERSVQSEMREKLATVDSQMSEQMLKHRRQMEEKEKEVVLLEEKLKGRELELVRLREEEAQRVQVLQSAILNYVGKQGTSSR</sequence>
<feature type="coiled-coil region" evidence="5">
    <location>
        <begin position="311"/>
        <end position="409"/>
    </location>
</feature>
<proteinExistence type="predicted"/>
<protein>
    <submittedName>
        <fullName evidence="7">Leucine-rich repeat-containing protein 45-like</fullName>
    </submittedName>
</protein>
<evidence type="ECO:0000313" key="6">
    <source>
        <dbReference type="Proteomes" id="UP001165740"/>
    </source>
</evidence>
<dbReference type="RefSeq" id="XP_055874664.1">
    <property type="nucleotide sequence ID" value="XM_056018689.1"/>
</dbReference>
<dbReference type="SMART" id="SM00368">
    <property type="entry name" value="LRR_RI"/>
    <property type="match status" value="6"/>
</dbReference>
<dbReference type="OMA" id="EVDHMTR"/>
<dbReference type="Proteomes" id="UP001165740">
    <property type="component" value="Chromosome 2"/>
</dbReference>
<gene>
    <name evidence="7" type="primary">LOC106070453</name>
</gene>
<dbReference type="OrthoDB" id="8436363at2759"/>
<keyword evidence="2" id="KW-0963">Cytoplasm</keyword>
<feature type="coiled-coil region" evidence="5">
    <location>
        <begin position="447"/>
        <end position="648"/>
    </location>
</feature>
<keyword evidence="6" id="KW-1185">Reference proteome</keyword>
<evidence type="ECO:0000313" key="7">
    <source>
        <dbReference type="RefSeq" id="XP_055874664.1"/>
    </source>
</evidence>
<dbReference type="InterPro" id="IPR052116">
    <property type="entry name" value="Centro_Cilium_Assembly"/>
</dbReference>
<dbReference type="GeneID" id="106070453"/>
<evidence type="ECO:0000256" key="4">
    <source>
        <dbReference type="ARBA" id="ARBA00023212"/>
    </source>
</evidence>
<dbReference type="GO" id="GO:0005813">
    <property type="term" value="C:centrosome"/>
    <property type="evidence" value="ECO:0007669"/>
    <property type="project" value="UniProtKB-SubCell"/>
</dbReference>
<name>A0A9W2ZI84_BIOGL</name>
<accession>A0A9W2ZI84</accession>
<dbReference type="PANTHER" id="PTHR23170:SF3">
    <property type="entry name" value="LEUCINE-RICH REPEAT-CONTAINING PROTEIN 45"/>
    <property type="match status" value="1"/>
</dbReference>
<dbReference type="GO" id="GO:0005886">
    <property type="term" value="C:plasma membrane"/>
    <property type="evidence" value="ECO:0007669"/>
    <property type="project" value="TreeGrafter"/>
</dbReference>
<dbReference type="InterPro" id="IPR032675">
    <property type="entry name" value="LRR_dom_sf"/>
</dbReference>
<keyword evidence="3 5" id="KW-0175">Coiled coil</keyword>
<reference evidence="7" key="1">
    <citation type="submission" date="2025-08" db="UniProtKB">
        <authorList>
            <consortium name="RefSeq"/>
        </authorList>
    </citation>
    <scope>IDENTIFICATION</scope>
</reference>
<dbReference type="AlphaFoldDB" id="A0A9W2ZI84"/>
<evidence type="ECO:0000256" key="1">
    <source>
        <dbReference type="ARBA" id="ARBA00004300"/>
    </source>
</evidence>
<dbReference type="PANTHER" id="PTHR23170">
    <property type="entry name" value="NY-REN-58 ANTIGEN"/>
    <property type="match status" value="1"/>
</dbReference>
<dbReference type="Pfam" id="PF13516">
    <property type="entry name" value="LRR_6"/>
    <property type="match status" value="3"/>
</dbReference>
<dbReference type="Gene3D" id="3.80.10.10">
    <property type="entry name" value="Ribonuclease Inhibitor"/>
    <property type="match status" value="2"/>
</dbReference>
<dbReference type="InterPro" id="IPR001611">
    <property type="entry name" value="Leu-rich_rpt"/>
</dbReference>
<organism evidence="6 7">
    <name type="scientific">Biomphalaria glabrata</name>
    <name type="common">Bloodfluke planorb</name>
    <name type="synonym">Freshwater snail</name>
    <dbReference type="NCBI Taxonomy" id="6526"/>
    <lineage>
        <taxon>Eukaryota</taxon>
        <taxon>Metazoa</taxon>
        <taxon>Spiralia</taxon>
        <taxon>Lophotrochozoa</taxon>
        <taxon>Mollusca</taxon>
        <taxon>Gastropoda</taxon>
        <taxon>Heterobranchia</taxon>
        <taxon>Euthyneura</taxon>
        <taxon>Panpulmonata</taxon>
        <taxon>Hygrophila</taxon>
        <taxon>Lymnaeoidea</taxon>
        <taxon>Planorbidae</taxon>
        <taxon>Biomphalaria</taxon>
    </lineage>
</organism>
<evidence type="ECO:0000256" key="2">
    <source>
        <dbReference type="ARBA" id="ARBA00022490"/>
    </source>
</evidence>
<comment type="subcellular location">
    <subcellularLocation>
        <location evidence="1">Cytoplasm</location>
        <location evidence="1">Cytoskeleton</location>
        <location evidence="1">Microtubule organizing center</location>
        <location evidence="1">Centrosome</location>
    </subcellularLocation>
</comment>
<keyword evidence="4" id="KW-0206">Cytoskeleton</keyword>
<evidence type="ECO:0000256" key="5">
    <source>
        <dbReference type="SAM" id="Coils"/>
    </source>
</evidence>